<proteinExistence type="predicted"/>
<reference evidence="2" key="1">
    <citation type="journal article" date="2022" name="bioRxiv">
        <title>Sequencing and chromosome-scale assembly of the giantPleurodeles waltlgenome.</title>
        <authorList>
            <person name="Brown T."/>
            <person name="Elewa A."/>
            <person name="Iarovenko S."/>
            <person name="Subramanian E."/>
            <person name="Araus A.J."/>
            <person name="Petzold A."/>
            <person name="Susuki M."/>
            <person name="Suzuki K.-i.T."/>
            <person name="Hayashi T."/>
            <person name="Toyoda A."/>
            <person name="Oliveira C."/>
            <person name="Osipova E."/>
            <person name="Leigh N.D."/>
            <person name="Simon A."/>
            <person name="Yun M.H."/>
        </authorList>
    </citation>
    <scope>NUCLEOTIDE SEQUENCE</scope>
    <source>
        <strain evidence="2">20211129_DDA</strain>
        <tissue evidence="2">Liver</tissue>
    </source>
</reference>
<name>A0AAV7RDM0_PLEWA</name>
<gene>
    <name evidence="2" type="ORF">NDU88_001800</name>
</gene>
<dbReference type="EMBL" id="JANPWB010000009">
    <property type="protein sequence ID" value="KAJ1148978.1"/>
    <property type="molecule type" value="Genomic_DNA"/>
</dbReference>
<feature type="region of interest" description="Disordered" evidence="1">
    <location>
        <begin position="1"/>
        <end position="22"/>
    </location>
</feature>
<dbReference type="AlphaFoldDB" id="A0AAV7RDM0"/>
<sequence length="72" mass="8209">MPRRSPWRLGCQGNTQRMRRQSWKMHAQRLLRTDARAVLAPRKRLTPTAGVLALAVAPFSAPPLIRQHSDKP</sequence>
<dbReference type="Proteomes" id="UP001066276">
    <property type="component" value="Chromosome 5"/>
</dbReference>
<evidence type="ECO:0000313" key="3">
    <source>
        <dbReference type="Proteomes" id="UP001066276"/>
    </source>
</evidence>
<accession>A0AAV7RDM0</accession>
<protein>
    <submittedName>
        <fullName evidence="2">Uncharacterized protein</fullName>
    </submittedName>
</protein>
<keyword evidence="3" id="KW-1185">Reference proteome</keyword>
<comment type="caution">
    <text evidence="2">The sequence shown here is derived from an EMBL/GenBank/DDBJ whole genome shotgun (WGS) entry which is preliminary data.</text>
</comment>
<evidence type="ECO:0000313" key="2">
    <source>
        <dbReference type="EMBL" id="KAJ1148978.1"/>
    </source>
</evidence>
<organism evidence="2 3">
    <name type="scientific">Pleurodeles waltl</name>
    <name type="common">Iberian ribbed newt</name>
    <dbReference type="NCBI Taxonomy" id="8319"/>
    <lineage>
        <taxon>Eukaryota</taxon>
        <taxon>Metazoa</taxon>
        <taxon>Chordata</taxon>
        <taxon>Craniata</taxon>
        <taxon>Vertebrata</taxon>
        <taxon>Euteleostomi</taxon>
        <taxon>Amphibia</taxon>
        <taxon>Batrachia</taxon>
        <taxon>Caudata</taxon>
        <taxon>Salamandroidea</taxon>
        <taxon>Salamandridae</taxon>
        <taxon>Pleurodelinae</taxon>
        <taxon>Pleurodeles</taxon>
    </lineage>
</organism>
<evidence type="ECO:0000256" key="1">
    <source>
        <dbReference type="SAM" id="MobiDB-lite"/>
    </source>
</evidence>